<reference evidence="3" key="1">
    <citation type="journal article" date="2019" name="Int. J. Syst. Evol. Microbiol.">
        <title>The Global Catalogue of Microorganisms (GCM) 10K type strain sequencing project: providing services to taxonomists for standard genome sequencing and annotation.</title>
        <authorList>
            <consortium name="The Broad Institute Genomics Platform"/>
            <consortium name="The Broad Institute Genome Sequencing Center for Infectious Disease"/>
            <person name="Wu L."/>
            <person name="Ma J."/>
        </authorList>
    </citation>
    <scope>NUCLEOTIDE SEQUENCE [LARGE SCALE GENOMIC DNA]</scope>
    <source>
        <strain evidence="3">WLHS5</strain>
    </source>
</reference>
<dbReference type="InterPro" id="IPR025975">
    <property type="entry name" value="Polysacc_lyase"/>
</dbReference>
<keyword evidence="1" id="KW-0732">Signal</keyword>
<proteinExistence type="predicted"/>
<name>A0ABW2LEP9_9PSEU</name>
<dbReference type="Proteomes" id="UP001596504">
    <property type="component" value="Unassembled WGS sequence"/>
</dbReference>
<organism evidence="2 3">
    <name type="scientific">Saccharopolyspora griseoalba</name>
    <dbReference type="NCBI Taxonomy" id="1431848"/>
    <lineage>
        <taxon>Bacteria</taxon>
        <taxon>Bacillati</taxon>
        <taxon>Actinomycetota</taxon>
        <taxon>Actinomycetes</taxon>
        <taxon>Pseudonocardiales</taxon>
        <taxon>Pseudonocardiaceae</taxon>
        <taxon>Saccharopolyspora</taxon>
    </lineage>
</organism>
<sequence>MKRSTFATLMAAFCLVPAAPAHAATIWDGDASKGTGVFGAVLCSDPASLTHQDDDGRGEVWKVNKPLGLERCEAHDIRVGGTEYAWREGAAYYLGWDTMTNTDDAGTIFHWKSNGTNDQHQQNYPVLIEVEGGVLKVFHIKVGERWTLAWSTPVERDTWKRVALGIHTSSDPSRGWVEVYYNGRQVHSFTGRTWDDLGNKPRWGSYGAEVVDNRVINWMDGMKVGTSYADVS</sequence>
<feature type="signal peptide" evidence="1">
    <location>
        <begin position="1"/>
        <end position="23"/>
    </location>
</feature>
<comment type="caution">
    <text evidence="2">The sequence shown here is derived from an EMBL/GenBank/DDBJ whole genome shotgun (WGS) entry which is preliminary data.</text>
</comment>
<keyword evidence="3" id="KW-1185">Reference proteome</keyword>
<gene>
    <name evidence="2" type="ORF">ACFQRI_00435</name>
</gene>
<dbReference type="GO" id="GO:0016829">
    <property type="term" value="F:lyase activity"/>
    <property type="evidence" value="ECO:0007669"/>
    <property type="project" value="UniProtKB-KW"/>
</dbReference>
<dbReference type="RefSeq" id="WP_380662775.1">
    <property type="nucleotide sequence ID" value="NZ_JBHTCJ010000001.1"/>
</dbReference>
<evidence type="ECO:0000313" key="2">
    <source>
        <dbReference type="EMBL" id="MFC7339859.1"/>
    </source>
</evidence>
<dbReference type="EMBL" id="JBHTCJ010000001">
    <property type="protein sequence ID" value="MFC7339859.1"/>
    <property type="molecule type" value="Genomic_DNA"/>
</dbReference>
<protein>
    <submittedName>
        <fullName evidence="2">Heparin lyase I family protein</fullName>
    </submittedName>
</protein>
<dbReference type="Pfam" id="PF14099">
    <property type="entry name" value="Polysacc_lyase"/>
    <property type="match status" value="1"/>
</dbReference>
<dbReference type="Gene3D" id="2.60.120.200">
    <property type="match status" value="1"/>
</dbReference>
<accession>A0ABW2LEP9</accession>
<evidence type="ECO:0000256" key="1">
    <source>
        <dbReference type="SAM" id="SignalP"/>
    </source>
</evidence>
<keyword evidence="2" id="KW-0456">Lyase</keyword>
<feature type="chain" id="PRO_5046479034" evidence="1">
    <location>
        <begin position="24"/>
        <end position="232"/>
    </location>
</feature>
<evidence type="ECO:0000313" key="3">
    <source>
        <dbReference type="Proteomes" id="UP001596504"/>
    </source>
</evidence>